<dbReference type="CDD" id="cd03244">
    <property type="entry name" value="ABCC_MRP_domain2"/>
    <property type="match status" value="1"/>
</dbReference>
<dbReference type="FunFam" id="3.40.50.300:FF:000163">
    <property type="entry name" value="Multidrug resistance-associated protein member 4"/>
    <property type="match status" value="1"/>
</dbReference>
<feature type="transmembrane region" description="Helical" evidence="9">
    <location>
        <begin position="589"/>
        <end position="608"/>
    </location>
</feature>
<dbReference type="SUPFAM" id="SSF90123">
    <property type="entry name" value="ABC transporter transmembrane region"/>
    <property type="match status" value="2"/>
</dbReference>
<accession>A0A4Y9YET3</accession>
<feature type="domain" description="ABC transporter" evidence="10">
    <location>
        <begin position="1258"/>
        <end position="1479"/>
    </location>
</feature>
<evidence type="ECO:0000256" key="4">
    <source>
        <dbReference type="ARBA" id="ARBA00022741"/>
    </source>
</evidence>
<evidence type="ECO:0000256" key="5">
    <source>
        <dbReference type="ARBA" id="ARBA00022840"/>
    </source>
</evidence>
<dbReference type="Proteomes" id="UP000298390">
    <property type="component" value="Unassembled WGS sequence"/>
</dbReference>
<dbReference type="PROSITE" id="PS50893">
    <property type="entry name" value="ABC_TRANSPORTER_2"/>
    <property type="match status" value="2"/>
</dbReference>
<proteinExistence type="predicted"/>
<feature type="region of interest" description="Disordered" evidence="8">
    <location>
        <begin position="408"/>
        <end position="429"/>
    </location>
</feature>
<dbReference type="InterPro" id="IPR011527">
    <property type="entry name" value="ABC1_TM_dom"/>
</dbReference>
<protein>
    <recommendedName>
        <fullName evidence="14">P-loop containing nucleoside triphosphate hydrolase protein</fullName>
    </recommendedName>
</protein>
<feature type="transmembrane region" description="Helical" evidence="9">
    <location>
        <begin position="203"/>
        <end position="222"/>
    </location>
</feature>
<dbReference type="EMBL" id="SEKV01000225">
    <property type="protein sequence ID" value="TFY61054.1"/>
    <property type="molecule type" value="Genomic_DNA"/>
</dbReference>
<dbReference type="InterPro" id="IPR027417">
    <property type="entry name" value="P-loop_NTPase"/>
</dbReference>
<dbReference type="InterPro" id="IPR003439">
    <property type="entry name" value="ABC_transporter-like_ATP-bd"/>
</dbReference>
<feature type="transmembrane region" description="Helical" evidence="9">
    <location>
        <begin position="1166"/>
        <end position="1189"/>
    </location>
</feature>
<dbReference type="SMART" id="SM00382">
    <property type="entry name" value="AAA"/>
    <property type="match status" value="2"/>
</dbReference>
<dbReference type="GO" id="GO:0016887">
    <property type="term" value="F:ATP hydrolysis activity"/>
    <property type="evidence" value="ECO:0007669"/>
    <property type="project" value="InterPro"/>
</dbReference>
<dbReference type="InterPro" id="IPR050173">
    <property type="entry name" value="ABC_transporter_C-like"/>
</dbReference>
<feature type="transmembrane region" description="Helical" evidence="9">
    <location>
        <begin position="1196"/>
        <end position="1214"/>
    </location>
</feature>
<feature type="transmembrane region" description="Helical" evidence="9">
    <location>
        <begin position="36"/>
        <end position="56"/>
    </location>
</feature>
<dbReference type="InterPro" id="IPR003593">
    <property type="entry name" value="AAA+_ATPase"/>
</dbReference>
<feature type="domain" description="ABC transmembrane type-1" evidence="11">
    <location>
        <begin position="323"/>
        <end position="620"/>
    </location>
</feature>
<feature type="transmembrane region" description="Helical" evidence="9">
    <location>
        <begin position="1072"/>
        <end position="1097"/>
    </location>
</feature>
<dbReference type="CDD" id="cd18596">
    <property type="entry name" value="ABC_6TM_VMR1_D1_like"/>
    <property type="match status" value="1"/>
</dbReference>
<evidence type="ECO:0000313" key="13">
    <source>
        <dbReference type="Proteomes" id="UP000298390"/>
    </source>
</evidence>
<evidence type="ECO:0000313" key="12">
    <source>
        <dbReference type="EMBL" id="TFY61054.1"/>
    </source>
</evidence>
<dbReference type="PANTHER" id="PTHR24223:SF356">
    <property type="entry name" value="ATP-BINDING CASSETTE TRANSPORTER ABC4"/>
    <property type="match status" value="1"/>
</dbReference>
<evidence type="ECO:0000256" key="9">
    <source>
        <dbReference type="SAM" id="Phobius"/>
    </source>
</evidence>
<comment type="caution">
    <text evidence="12">The sequence shown here is derived from an EMBL/GenBank/DDBJ whole genome shotgun (WGS) entry which is preliminary data.</text>
</comment>
<feature type="transmembrane region" description="Helical" evidence="9">
    <location>
        <begin position="164"/>
        <end position="183"/>
    </location>
</feature>
<gene>
    <name evidence="12" type="ORF">EVJ58_g4753</name>
</gene>
<dbReference type="GO" id="GO:0005524">
    <property type="term" value="F:ATP binding"/>
    <property type="evidence" value="ECO:0007669"/>
    <property type="project" value="UniProtKB-KW"/>
</dbReference>
<keyword evidence="2" id="KW-0813">Transport</keyword>
<dbReference type="Gene3D" id="1.20.1560.10">
    <property type="entry name" value="ABC transporter type 1, transmembrane domain"/>
    <property type="match status" value="2"/>
</dbReference>
<dbReference type="GO" id="GO:0140359">
    <property type="term" value="F:ABC-type transporter activity"/>
    <property type="evidence" value="ECO:0007669"/>
    <property type="project" value="InterPro"/>
</dbReference>
<feature type="transmembrane region" description="Helical" evidence="9">
    <location>
        <begin position="478"/>
        <end position="500"/>
    </location>
</feature>
<comment type="subcellular location">
    <subcellularLocation>
        <location evidence="1">Membrane</location>
        <topology evidence="1">Multi-pass membrane protein</topology>
    </subcellularLocation>
</comment>
<feature type="transmembrane region" description="Helical" evidence="9">
    <location>
        <begin position="92"/>
        <end position="114"/>
    </location>
</feature>
<keyword evidence="4" id="KW-0547">Nucleotide-binding</keyword>
<dbReference type="PANTHER" id="PTHR24223">
    <property type="entry name" value="ATP-BINDING CASSETTE SUB-FAMILY C"/>
    <property type="match status" value="1"/>
</dbReference>
<evidence type="ECO:0008006" key="14">
    <source>
        <dbReference type="Google" id="ProtNLM"/>
    </source>
</evidence>
<dbReference type="Gene3D" id="3.40.50.300">
    <property type="entry name" value="P-loop containing nucleotide triphosphate hydrolases"/>
    <property type="match status" value="2"/>
</dbReference>
<evidence type="ECO:0000256" key="8">
    <source>
        <dbReference type="SAM" id="MobiDB-lite"/>
    </source>
</evidence>
<dbReference type="STRING" id="34475.A0A4Y9YET3"/>
<dbReference type="CDD" id="cd18604">
    <property type="entry name" value="ABC_6TM_VMR1_D2_like"/>
    <property type="match status" value="1"/>
</dbReference>
<evidence type="ECO:0000256" key="3">
    <source>
        <dbReference type="ARBA" id="ARBA00022692"/>
    </source>
</evidence>
<organism evidence="12 13">
    <name type="scientific">Rhodofomes roseus</name>
    <dbReference type="NCBI Taxonomy" id="34475"/>
    <lineage>
        <taxon>Eukaryota</taxon>
        <taxon>Fungi</taxon>
        <taxon>Dikarya</taxon>
        <taxon>Basidiomycota</taxon>
        <taxon>Agaricomycotina</taxon>
        <taxon>Agaricomycetes</taxon>
        <taxon>Polyporales</taxon>
        <taxon>Rhodofomes</taxon>
    </lineage>
</organism>
<feature type="domain" description="ABC transmembrane type-1" evidence="11">
    <location>
        <begin position="1046"/>
        <end position="1221"/>
    </location>
</feature>
<feature type="transmembrane region" description="Helical" evidence="9">
    <location>
        <begin position="453"/>
        <end position="472"/>
    </location>
</feature>
<name>A0A4Y9YET3_9APHY</name>
<keyword evidence="6 9" id="KW-1133">Transmembrane helix</keyword>
<dbReference type="InterPro" id="IPR017871">
    <property type="entry name" value="ABC_transporter-like_CS"/>
</dbReference>
<feature type="transmembrane region" description="Helical" evidence="9">
    <location>
        <begin position="134"/>
        <end position="157"/>
    </location>
</feature>
<keyword evidence="7 9" id="KW-0472">Membrane</keyword>
<reference evidence="12 13" key="1">
    <citation type="submission" date="2019-01" db="EMBL/GenBank/DDBJ databases">
        <title>Genome sequencing of the rare red list fungi Fomitopsis rosea.</title>
        <authorList>
            <person name="Buettner E."/>
            <person name="Kellner H."/>
        </authorList>
    </citation>
    <scope>NUCLEOTIDE SEQUENCE [LARGE SCALE GENOMIC DNA]</scope>
    <source>
        <strain evidence="12 13">DSM 105464</strain>
    </source>
</reference>
<evidence type="ECO:0000256" key="2">
    <source>
        <dbReference type="ARBA" id="ARBA00022448"/>
    </source>
</evidence>
<sequence length="1498" mass="165207">MSVAKQVPLSSTFGGTGTVAIAPSTLPEVSTAEASLALPVVAAVVSLLVLLLQLALRLRRTRVNKASLDEARAAPLQNRSELSRWTTERGGLTIFALNVVRALSCVALFALSMVSAARARPDLLVPNELHDVLAALYAGVPAVYLYACVLSFAVALFKTRLSVVAVRHLNIVLLVTWIVYTYRDIWPLATYNLEPLDAPEGPLFWARFALLTVSGVIIPLTIPHPYLPVDPQNPWPNPAAEQTTSWLSFVFWFFVDETIKDASRVEHLPLEKLPPLADSDDAENLLKESLHELDPLQSKKKRHLLWSIWKAWHVQWITMAFPLAGSAIFKFVSPLSIRYLLDYIETGGKGAPVHPWFWILTLFCGPIAENICHQGYTFQGTRLLVRAEAVITQLIFNHALRMRMTAEVPDAPTSEGDAPAKSSKDSGKTRNLTGKVNNLVTSDFASVSRGVDFLYFLVKFPLEIVLCIWFLYSILGWSAFVGLATIIILLPAPGMMSGAIHDAVVEKMKKTDARVQTVTEAMNVVRMIKFFAWEEHIEQQLSEKRNDELAWIKRSKLLNIINDNLNDLIPLLTMIVTYATYTMGMKRELTASVVFSSIAVFETFTGLMHNMMGMIPGFISAKVALDRMNEFLHKTELLDDFVDAPENNQSSLALSSSGDENLIGVRNAAFTWTQDDSVAPASGLGRRHFKLRVDGDVLFKRGCVNLVVGPTGAGKTSLLMAILGEMHYVPLTADSLRSLPRSGGVAYAAQESWVQNETIRDNILFGAPYEERRYQTVLEQCALKRDLELFVAGDLTEVGEKGITLSGGQKARITLARAIYSKAQILLLDDILAALDVHTSRWIIEKCLKGELVHGRTVILVTHNVTLASPIADYVVAVGLDGRVSGEDSIASALEHDSRLAAEVATERQEVAKGESEVEEIPDEAAQKVDGRLVIEEEVEVGHVGWSAMKLYVNSLGGGHQSLFWLGVMASLVVFNILSNLQTWFLGYWARQYEERDASELPPRILCHNGSIDWLLHNGLRRLYYGNSASIEDHASQLGLFRSFCDTEVVDDEIGKWVGVILEMGTYMLLKLGGVMLISPIFAIPGMIIAFLGSWIGKMYMKAQLSVKREMSNTRSPVLGHFAAAFAGITSIRAYGAQESFKRESYVRINRYTRAARSFWNLNRWVGIRMVVLAALFTSSLAAYLVYGITNTASNVGFSLVMAVGFSGQILWFVRIFNRLEVSGNSLERIKQYLDIEHEPKPTTDGIPPAYWPASGNLRVDKLSARYSENGPRVLHELSFEARSGERVGIVGRTGSGKSTLALALLRCIQTEGKVYYDGVATDKVNLDALRSSITIIPQSQYDDAVLNDALQSAGLFSLQNGLTEGKITLDTSIAGGGNNLSVGQRQIVALARAIIRQSKLLILDEATSAIDYATDTAIQSSLRKELDRGATVLIVAHRLQTIMDADKIMVLDAGHIVEYGEPSALLERQDGMFRALVDESPDHDALYAMAKRAKAES</sequence>
<dbReference type="SUPFAM" id="SSF52540">
    <property type="entry name" value="P-loop containing nucleoside triphosphate hydrolases"/>
    <property type="match status" value="2"/>
</dbReference>
<evidence type="ECO:0000259" key="10">
    <source>
        <dbReference type="PROSITE" id="PS50893"/>
    </source>
</evidence>
<evidence type="ECO:0000256" key="6">
    <source>
        <dbReference type="ARBA" id="ARBA00022989"/>
    </source>
</evidence>
<keyword evidence="3 9" id="KW-0812">Transmembrane</keyword>
<keyword evidence="5" id="KW-0067">ATP-binding</keyword>
<dbReference type="GO" id="GO:0016020">
    <property type="term" value="C:membrane"/>
    <property type="evidence" value="ECO:0007669"/>
    <property type="project" value="UniProtKB-SubCell"/>
</dbReference>
<dbReference type="Pfam" id="PF00664">
    <property type="entry name" value="ABC_membrane"/>
    <property type="match status" value="2"/>
</dbReference>
<dbReference type="Pfam" id="PF00005">
    <property type="entry name" value="ABC_tran"/>
    <property type="match status" value="2"/>
</dbReference>
<dbReference type="PROSITE" id="PS00211">
    <property type="entry name" value="ABC_TRANSPORTER_1"/>
    <property type="match status" value="1"/>
</dbReference>
<evidence type="ECO:0000259" key="11">
    <source>
        <dbReference type="PROSITE" id="PS50929"/>
    </source>
</evidence>
<evidence type="ECO:0000256" key="1">
    <source>
        <dbReference type="ARBA" id="ARBA00004141"/>
    </source>
</evidence>
<dbReference type="InterPro" id="IPR036640">
    <property type="entry name" value="ABC1_TM_sf"/>
</dbReference>
<feature type="domain" description="ABC transporter" evidence="10">
    <location>
        <begin position="673"/>
        <end position="906"/>
    </location>
</feature>
<evidence type="ECO:0000256" key="7">
    <source>
        <dbReference type="ARBA" id="ARBA00023136"/>
    </source>
</evidence>
<feature type="transmembrane region" description="Helical" evidence="9">
    <location>
        <begin position="1118"/>
        <end position="1136"/>
    </location>
</feature>
<dbReference type="PROSITE" id="PS50929">
    <property type="entry name" value="ABC_TM1F"/>
    <property type="match status" value="2"/>
</dbReference>
<dbReference type="CDD" id="cd03250">
    <property type="entry name" value="ABCC_MRP_domain1"/>
    <property type="match status" value="1"/>
</dbReference>